<feature type="binding site" evidence="5">
    <location>
        <position position="70"/>
    </location>
    <ligand>
        <name>substrate</name>
    </ligand>
</feature>
<evidence type="ECO:0000256" key="3">
    <source>
        <dbReference type="ARBA" id="ARBA00022723"/>
    </source>
</evidence>
<dbReference type="PANTHER" id="PTHR32308">
    <property type="entry name" value="LYASE BETA SUBUNIT, PUTATIVE (AFU_ORTHOLOGUE AFUA_4G13030)-RELATED"/>
    <property type="match status" value="1"/>
</dbReference>
<dbReference type="PIRSF" id="PIRSF015582">
    <property type="entry name" value="Cit_lyase_B"/>
    <property type="match status" value="1"/>
</dbReference>
<gene>
    <name evidence="8" type="ORF">GRI41_08375</name>
</gene>
<evidence type="ECO:0000256" key="4">
    <source>
        <dbReference type="ARBA" id="ARBA00022842"/>
    </source>
</evidence>
<dbReference type="Proteomes" id="UP000442714">
    <property type="component" value="Unassembled WGS sequence"/>
</dbReference>
<evidence type="ECO:0000313" key="9">
    <source>
        <dbReference type="Proteomes" id="UP000442714"/>
    </source>
</evidence>
<dbReference type="GO" id="GO:0006107">
    <property type="term" value="P:oxaloacetate metabolic process"/>
    <property type="evidence" value="ECO:0007669"/>
    <property type="project" value="TreeGrafter"/>
</dbReference>
<comment type="similarity">
    <text evidence="2">Belongs to the HpcH/HpaI aldolase family.</text>
</comment>
<evidence type="ECO:0000313" key="8">
    <source>
        <dbReference type="EMBL" id="MXO90833.1"/>
    </source>
</evidence>
<comment type="cofactor">
    <cofactor evidence="1">
        <name>Mg(2+)</name>
        <dbReference type="ChEBI" id="CHEBI:18420"/>
    </cofactor>
</comment>
<dbReference type="GO" id="GO:0016829">
    <property type="term" value="F:lyase activity"/>
    <property type="evidence" value="ECO:0007669"/>
    <property type="project" value="UniProtKB-KW"/>
</dbReference>
<feature type="binding site" evidence="5">
    <location>
        <position position="123"/>
    </location>
    <ligand>
        <name>substrate</name>
    </ligand>
</feature>
<keyword evidence="3 6" id="KW-0479">Metal-binding</keyword>
<comment type="caution">
    <text evidence="8">The sequence shown here is derived from an EMBL/GenBank/DDBJ whole genome shotgun (WGS) entry which is preliminary data.</text>
</comment>
<dbReference type="OrthoDB" id="9800547at2"/>
<protein>
    <submittedName>
        <fullName evidence="8">CoA ester lyase</fullName>
    </submittedName>
</protein>
<dbReference type="RefSeq" id="WP_160604399.1">
    <property type="nucleotide sequence ID" value="NZ_WTYX01000001.1"/>
</dbReference>
<evidence type="ECO:0000259" key="7">
    <source>
        <dbReference type="Pfam" id="PF03328"/>
    </source>
</evidence>
<sequence>MTGQIRPLRSALYLPANRASAVAKARQADCDAVILDLEDAVAPEAKGEAREAAIAAVREGGFGHRMLVVRVNAIDSEWGAKDIAALSQCRPDAVLVPKLCHADEANAYRQELGEGPELWAMLETCIAFTQLGAISAKAAGSKLTTFVLGTNDLALEMRAKLDTARAPFLPLLTQAVISARAHGLSVLDGVFNDIADEGGLEQQCRQGADMGFDGKTLIHPKQLSICNAAFNPSEQEVDRAKAIVAAFDLPENAGKGVIKVDGRMTEILHLREAERTLALHQATQRLGT</sequence>
<dbReference type="AlphaFoldDB" id="A0A844ZSI3"/>
<dbReference type="InterPro" id="IPR040442">
    <property type="entry name" value="Pyrv_kinase-like_dom_sf"/>
</dbReference>
<feature type="binding site" evidence="6">
    <location>
        <position position="123"/>
    </location>
    <ligand>
        <name>Mg(2+)</name>
        <dbReference type="ChEBI" id="CHEBI:18420"/>
    </ligand>
</feature>
<evidence type="ECO:0000256" key="6">
    <source>
        <dbReference type="PIRSR" id="PIRSR015582-2"/>
    </source>
</evidence>
<dbReference type="PANTHER" id="PTHR32308:SF10">
    <property type="entry name" value="CITRATE LYASE SUBUNIT BETA"/>
    <property type="match status" value="1"/>
</dbReference>
<feature type="binding site" evidence="6">
    <location>
        <position position="152"/>
    </location>
    <ligand>
        <name>Mg(2+)</name>
        <dbReference type="ChEBI" id="CHEBI:18420"/>
    </ligand>
</feature>
<keyword evidence="8" id="KW-0456">Lyase</keyword>
<dbReference type="SUPFAM" id="SSF51621">
    <property type="entry name" value="Phosphoenolpyruvate/pyruvate domain"/>
    <property type="match status" value="1"/>
</dbReference>
<dbReference type="Gene3D" id="3.20.20.60">
    <property type="entry name" value="Phosphoenolpyruvate-binding domains"/>
    <property type="match status" value="1"/>
</dbReference>
<evidence type="ECO:0000256" key="1">
    <source>
        <dbReference type="ARBA" id="ARBA00001946"/>
    </source>
</evidence>
<dbReference type="InterPro" id="IPR015813">
    <property type="entry name" value="Pyrv/PenolPyrv_kinase-like_dom"/>
</dbReference>
<dbReference type="EMBL" id="WTYX01000001">
    <property type="protein sequence ID" value="MXO90833.1"/>
    <property type="molecule type" value="Genomic_DNA"/>
</dbReference>
<evidence type="ECO:0000256" key="2">
    <source>
        <dbReference type="ARBA" id="ARBA00005568"/>
    </source>
</evidence>
<name>A0A844ZSI3_9SPHN</name>
<organism evidence="8 9">
    <name type="scientific">Pontixanthobacter aquaemixtae</name>
    <dbReference type="NCBI Taxonomy" id="1958940"/>
    <lineage>
        <taxon>Bacteria</taxon>
        <taxon>Pseudomonadati</taxon>
        <taxon>Pseudomonadota</taxon>
        <taxon>Alphaproteobacteria</taxon>
        <taxon>Sphingomonadales</taxon>
        <taxon>Erythrobacteraceae</taxon>
        <taxon>Pontixanthobacter</taxon>
    </lineage>
</organism>
<dbReference type="GO" id="GO:0000287">
    <property type="term" value="F:magnesium ion binding"/>
    <property type="evidence" value="ECO:0007669"/>
    <property type="project" value="TreeGrafter"/>
</dbReference>
<evidence type="ECO:0000256" key="5">
    <source>
        <dbReference type="PIRSR" id="PIRSR015582-1"/>
    </source>
</evidence>
<reference evidence="8 9" key="1">
    <citation type="submission" date="2019-12" db="EMBL/GenBank/DDBJ databases">
        <title>Genomic-based taxomic classification of the family Erythrobacteraceae.</title>
        <authorList>
            <person name="Xu L."/>
        </authorList>
    </citation>
    <scope>NUCLEOTIDE SEQUENCE [LARGE SCALE GENOMIC DNA]</scope>
    <source>
        <strain evidence="8 9">KCTC 52763</strain>
    </source>
</reference>
<keyword evidence="4 6" id="KW-0460">Magnesium</keyword>
<dbReference type="InterPro" id="IPR005000">
    <property type="entry name" value="Aldolase/citrate-lyase_domain"/>
</dbReference>
<keyword evidence="9" id="KW-1185">Reference proteome</keyword>
<feature type="domain" description="HpcH/HpaI aldolase/citrate lyase" evidence="7">
    <location>
        <begin position="9"/>
        <end position="220"/>
    </location>
</feature>
<dbReference type="Pfam" id="PF03328">
    <property type="entry name" value="HpcH_HpaI"/>
    <property type="match status" value="1"/>
</dbReference>
<accession>A0A844ZSI3</accession>
<dbReference type="InterPro" id="IPR011206">
    <property type="entry name" value="Citrate_lyase_beta/mcl1/mcl2"/>
</dbReference>
<proteinExistence type="inferred from homology"/>